<feature type="compositionally biased region" description="Polar residues" evidence="1">
    <location>
        <begin position="1"/>
        <end position="27"/>
    </location>
</feature>
<evidence type="ECO:0000256" key="1">
    <source>
        <dbReference type="SAM" id="MobiDB-lite"/>
    </source>
</evidence>
<dbReference type="Proteomes" id="UP000322245">
    <property type="component" value="Unassembled WGS sequence"/>
</dbReference>
<protein>
    <submittedName>
        <fullName evidence="2">Uncharacterized protein</fullName>
    </submittedName>
</protein>
<comment type="caution">
    <text evidence="2">The sequence shown here is derived from an EMBL/GenBank/DDBJ whole genome shotgun (WGS) entry which is preliminary data.</text>
</comment>
<dbReference type="EMBL" id="NIDF01000027">
    <property type="protein sequence ID" value="TYJ56248.1"/>
    <property type="molecule type" value="Genomic_DNA"/>
</dbReference>
<evidence type="ECO:0000313" key="2">
    <source>
        <dbReference type="EMBL" id="TYJ56248.1"/>
    </source>
</evidence>
<feature type="region of interest" description="Disordered" evidence="1">
    <location>
        <begin position="1"/>
        <end position="30"/>
    </location>
</feature>
<gene>
    <name evidence="2" type="ORF">B9479_003093</name>
</gene>
<accession>A0A5D3AZM1</accession>
<name>A0A5D3AZM1_9TREE</name>
<reference evidence="2 3" key="1">
    <citation type="submission" date="2017-05" db="EMBL/GenBank/DDBJ databases">
        <title>The Genome Sequence of Tsuchiyaea wingfieldii DSM 27421.</title>
        <authorList>
            <person name="Cuomo C."/>
            <person name="Passer A."/>
            <person name="Billmyre B."/>
            <person name="Heitman J."/>
        </authorList>
    </citation>
    <scope>NUCLEOTIDE SEQUENCE [LARGE SCALE GENOMIC DNA]</scope>
    <source>
        <strain evidence="2 3">DSM 27421</strain>
    </source>
</reference>
<evidence type="ECO:0000313" key="3">
    <source>
        <dbReference type="Proteomes" id="UP000322245"/>
    </source>
</evidence>
<sequence>MSTQDQSNSSLNDTHPFSREPSPSTSPVIDPIYLYDDVTKEYYPISELSEEEREYQTGPFFIKNKNGDILPAFKW</sequence>
<proteinExistence type="predicted"/>
<organism evidence="2 3">
    <name type="scientific">Cryptococcus floricola</name>
    <dbReference type="NCBI Taxonomy" id="2591691"/>
    <lineage>
        <taxon>Eukaryota</taxon>
        <taxon>Fungi</taxon>
        <taxon>Dikarya</taxon>
        <taxon>Basidiomycota</taxon>
        <taxon>Agaricomycotina</taxon>
        <taxon>Tremellomycetes</taxon>
        <taxon>Tremellales</taxon>
        <taxon>Cryptococcaceae</taxon>
        <taxon>Cryptococcus</taxon>
    </lineage>
</organism>
<dbReference type="AlphaFoldDB" id="A0A5D3AZM1"/>
<keyword evidence="3" id="KW-1185">Reference proteome</keyword>